<dbReference type="AlphaFoldDB" id="A0A6N2SLT4"/>
<accession>A0A6N2SLT4</accession>
<reference evidence="1" key="1">
    <citation type="submission" date="2019-11" db="EMBL/GenBank/DDBJ databases">
        <authorList>
            <person name="Feng L."/>
        </authorList>
    </citation>
    <scope>NUCLEOTIDE SEQUENCE</scope>
    <source>
        <strain evidence="1">BgluceraseaLFYP119</strain>
    </source>
</reference>
<dbReference type="Pfam" id="PF10050">
    <property type="entry name" value="DUF2284"/>
    <property type="match status" value="1"/>
</dbReference>
<dbReference type="RefSeq" id="WP_156353512.1">
    <property type="nucleotide sequence ID" value="NZ_CACRST010000010.1"/>
</dbReference>
<proteinExistence type="predicted"/>
<protein>
    <recommendedName>
        <fullName evidence="2">DUF2284 domain-containing protein</fullName>
    </recommendedName>
</protein>
<gene>
    <name evidence="1" type="ORF">BGLFYP119_01170</name>
</gene>
<name>A0A6N2SLT4_9FIRM</name>
<dbReference type="EMBL" id="CACRST010000010">
    <property type="protein sequence ID" value="VYS93498.1"/>
    <property type="molecule type" value="Genomic_DNA"/>
</dbReference>
<dbReference type="InterPro" id="IPR019271">
    <property type="entry name" value="DUF2284_metal-binding"/>
</dbReference>
<evidence type="ECO:0008006" key="2">
    <source>
        <dbReference type="Google" id="ProtNLM"/>
    </source>
</evidence>
<sequence length="184" mass="21538">METRLDTEKFEQYISQFPIYEYRLLKTESIFVRERVRIICQTECERYGSTWACPPAVGTLQECEDRIRSYDSAVFFSSVAEVSDLFNMEEMLSTRHDHERLTEQVALFLRQEGFKTFTLSTESCDICDHCTYPEGKPCRHPERMHPCLESHGVVAAEIVEEQQMEYDLGGNTILWFSMILFSNT</sequence>
<evidence type="ECO:0000313" key="1">
    <source>
        <dbReference type="EMBL" id="VYS93498.1"/>
    </source>
</evidence>
<organism evidence="1">
    <name type="scientific">Blautia glucerasea</name>
    <dbReference type="NCBI Taxonomy" id="536633"/>
    <lineage>
        <taxon>Bacteria</taxon>
        <taxon>Bacillati</taxon>
        <taxon>Bacillota</taxon>
        <taxon>Clostridia</taxon>
        <taxon>Lachnospirales</taxon>
        <taxon>Lachnospiraceae</taxon>
        <taxon>Blautia</taxon>
    </lineage>
</organism>